<feature type="compositionally biased region" description="Basic residues" evidence="1">
    <location>
        <begin position="11"/>
        <end position="20"/>
    </location>
</feature>
<dbReference type="EMBL" id="NBXA01000017">
    <property type="protein sequence ID" value="RFA13732.1"/>
    <property type="molecule type" value="Genomic_DNA"/>
</dbReference>
<evidence type="ECO:0000313" key="2">
    <source>
        <dbReference type="EMBL" id="RFA13732.1"/>
    </source>
</evidence>
<comment type="caution">
    <text evidence="2">The sequence shown here is derived from an EMBL/GenBank/DDBJ whole genome shotgun (WGS) entry which is preliminary data.</text>
</comment>
<feature type="region of interest" description="Disordered" evidence="1">
    <location>
        <begin position="1"/>
        <end position="42"/>
    </location>
</feature>
<name>A0A3E0VUL2_9MICO</name>
<organism evidence="2 3">
    <name type="scientific">Subtercola boreus</name>
    <dbReference type="NCBI Taxonomy" id="120213"/>
    <lineage>
        <taxon>Bacteria</taxon>
        <taxon>Bacillati</taxon>
        <taxon>Actinomycetota</taxon>
        <taxon>Actinomycetes</taxon>
        <taxon>Micrococcales</taxon>
        <taxon>Microbacteriaceae</taxon>
        <taxon>Subtercola</taxon>
    </lineage>
</organism>
<gene>
    <name evidence="2" type="ORF">B7R21_07820</name>
</gene>
<evidence type="ECO:0000313" key="3">
    <source>
        <dbReference type="Proteomes" id="UP000256709"/>
    </source>
</evidence>
<proteinExistence type="predicted"/>
<dbReference type="Proteomes" id="UP000256709">
    <property type="component" value="Unassembled WGS sequence"/>
</dbReference>
<dbReference type="AlphaFoldDB" id="A0A3E0VUL2"/>
<sequence>MDASQEVARLVQRRQARLRRTPRELSGGSSGAGSRHGGAQVNIDAFTDTRWITMRREPGQYPL</sequence>
<evidence type="ECO:0000256" key="1">
    <source>
        <dbReference type="SAM" id="MobiDB-lite"/>
    </source>
</evidence>
<accession>A0A3E0VUL2</accession>
<protein>
    <submittedName>
        <fullName evidence="2">Uncharacterized protein</fullName>
    </submittedName>
</protein>
<reference evidence="2 3" key="1">
    <citation type="submission" date="2017-04" db="EMBL/GenBank/DDBJ databases">
        <title>Comparative genome analysis of Subtercola boreus.</title>
        <authorList>
            <person name="Cho Y.-J."/>
            <person name="Cho A."/>
            <person name="Kim O.-S."/>
            <person name="Lee J.-I."/>
        </authorList>
    </citation>
    <scope>NUCLEOTIDE SEQUENCE [LARGE SCALE GENOMIC DNA]</scope>
    <source>
        <strain evidence="2 3">P27444</strain>
    </source>
</reference>